<dbReference type="Proteomes" id="UP000007799">
    <property type="component" value="Unassembled WGS sequence"/>
</dbReference>
<dbReference type="InParanoid" id="F2U3U6"/>
<dbReference type="KEGG" id="sre:PTSG_02958"/>
<reference evidence="2" key="1">
    <citation type="submission" date="2009-08" db="EMBL/GenBank/DDBJ databases">
        <title>Annotation of Salpingoeca rosetta.</title>
        <authorList>
            <consortium name="The Broad Institute Genome Sequencing Platform"/>
            <person name="Russ C."/>
            <person name="Cuomo C."/>
            <person name="Burger G."/>
            <person name="Gray M.W."/>
            <person name="Holland P.W.H."/>
            <person name="King N."/>
            <person name="Lang F.B.F."/>
            <person name="Roger A.J."/>
            <person name="Ruiz-Trillo I."/>
            <person name="Young S.K."/>
            <person name="Zeng Q."/>
            <person name="Gargeya S."/>
            <person name="Alvarado L."/>
            <person name="Berlin A."/>
            <person name="Chapman S.B."/>
            <person name="Chen Z."/>
            <person name="Freedman E."/>
            <person name="Gellesch M."/>
            <person name="Goldberg J."/>
            <person name="Griggs A."/>
            <person name="Gujja S."/>
            <person name="Heilman E."/>
            <person name="Heiman D."/>
            <person name="Howarth C."/>
            <person name="Mehta T."/>
            <person name="Neiman D."/>
            <person name="Pearson M."/>
            <person name="Roberts A."/>
            <person name="Saif S."/>
            <person name="Shea T."/>
            <person name="Shenoy N."/>
            <person name="Sisk P."/>
            <person name="Stolte C."/>
            <person name="Sykes S."/>
            <person name="White J."/>
            <person name="Yandava C."/>
            <person name="Haas B."/>
            <person name="Nusbaum C."/>
            <person name="Birren B."/>
        </authorList>
    </citation>
    <scope>NUCLEOTIDE SEQUENCE [LARGE SCALE GENOMIC DNA]</scope>
    <source>
        <strain evidence="2">ATCC 50818</strain>
    </source>
</reference>
<evidence type="ECO:0000313" key="3">
    <source>
        <dbReference type="Proteomes" id="UP000007799"/>
    </source>
</evidence>
<feature type="compositionally biased region" description="Basic and acidic residues" evidence="1">
    <location>
        <begin position="236"/>
        <end position="246"/>
    </location>
</feature>
<organism evidence="3">
    <name type="scientific">Salpingoeca rosetta (strain ATCC 50818 / BSB-021)</name>
    <dbReference type="NCBI Taxonomy" id="946362"/>
    <lineage>
        <taxon>Eukaryota</taxon>
        <taxon>Choanoflagellata</taxon>
        <taxon>Craspedida</taxon>
        <taxon>Salpingoecidae</taxon>
        <taxon>Salpingoeca</taxon>
    </lineage>
</organism>
<dbReference type="AlphaFoldDB" id="F2U3U6"/>
<evidence type="ECO:0000256" key="1">
    <source>
        <dbReference type="SAM" id="MobiDB-lite"/>
    </source>
</evidence>
<proteinExistence type="predicted"/>
<keyword evidence="3" id="KW-1185">Reference proteome</keyword>
<dbReference type="EMBL" id="GL832960">
    <property type="protein sequence ID" value="EGD82290.1"/>
    <property type="molecule type" value="Genomic_DNA"/>
</dbReference>
<dbReference type="GeneID" id="16077058"/>
<evidence type="ECO:0000313" key="2">
    <source>
        <dbReference type="EMBL" id="EGD82290.1"/>
    </source>
</evidence>
<name>F2U3U6_SALR5</name>
<feature type="region of interest" description="Disordered" evidence="1">
    <location>
        <begin position="224"/>
        <end position="249"/>
    </location>
</feature>
<dbReference type="RefSeq" id="XP_004996473.1">
    <property type="nucleotide sequence ID" value="XM_004996416.1"/>
</dbReference>
<accession>F2U3U6</accession>
<protein>
    <submittedName>
        <fullName evidence="2">Uncharacterized protein</fullName>
    </submittedName>
</protein>
<sequence length="359" mass="39629">MYVCDAAVPLCPRHSPATTAGIMRSVCPSSLRLVGTSMHAQRLLSTNTACSSFTRTGASMRDVECEPAARRWMEEQKNNVNLLLLLHVATRLHHHHHNNNSHGVSSGKVHRGMWIVCPGQGGHRMRQQQCVGPTVIKTTPMIEHKTVAVEHLAEVSSGELADIARDGRFRAHLRTGNRRPPTTTKMLLPTLFGSHHPTPAQQQLPMPLGIVPCEPARWHRAGEALQASSPASARSADTKAREETHTSKRHHATLRTLPGVQMVHVDGASCHVEVKHETYATGPRNIIIALKDAGVRGGAGTRITTHRSEIRFCPITFIVCATVFLRRVHHRGCVRPDSWDARMIDGMSQRISSFSRCWA</sequence>
<gene>
    <name evidence="2" type="ORF">PTSG_02958</name>
</gene>